<evidence type="ECO:0000313" key="3">
    <source>
        <dbReference type="Proteomes" id="UP000223606"/>
    </source>
</evidence>
<organism evidence="2 3">
    <name type="scientific">Hartmannibacter diazotrophicus</name>
    <dbReference type="NCBI Taxonomy" id="1482074"/>
    <lineage>
        <taxon>Bacteria</taxon>
        <taxon>Pseudomonadati</taxon>
        <taxon>Pseudomonadota</taxon>
        <taxon>Alphaproteobacteria</taxon>
        <taxon>Hyphomicrobiales</taxon>
        <taxon>Pleomorphomonadaceae</taxon>
        <taxon>Hartmannibacter</taxon>
    </lineage>
</organism>
<proteinExistence type="predicted"/>
<gene>
    <name evidence="2" type="ORF">HDIA_3408</name>
</gene>
<dbReference type="GO" id="GO:0016757">
    <property type="term" value="F:glycosyltransferase activity"/>
    <property type="evidence" value="ECO:0007669"/>
    <property type="project" value="InterPro"/>
</dbReference>
<keyword evidence="2" id="KW-0808">Transferase</keyword>
<dbReference type="Gene3D" id="3.40.50.2000">
    <property type="entry name" value="Glycogen Phosphorylase B"/>
    <property type="match status" value="1"/>
</dbReference>
<keyword evidence="3" id="KW-1185">Reference proteome</keyword>
<dbReference type="SUPFAM" id="SSF53756">
    <property type="entry name" value="UDP-Glycosyltransferase/glycogen phosphorylase"/>
    <property type="match status" value="1"/>
</dbReference>
<dbReference type="Pfam" id="PF00534">
    <property type="entry name" value="Glycos_transf_1"/>
    <property type="match status" value="1"/>
</dbReference>
<evidence type="ECO:0000313" key="2">
    <source>
        <dbReference type="EMBL" id="SON56949.1"/>
    </source>
</evidence>
<name>A0A2C9D9T7_9HYPH</name>
<dbReference type="Proteomes" id="UP000223606">
    <property type="component" value="Chromosome 1"/>
</dbReference>
<dbReference type="PANTHER" id="PTHR46401">
    <property type="entry name" value="GLYCOSYLTRANSFERASE WBBK-RELATED"/>
    <property type="match status" value="1"/>
</dbReference>
<accession>A0A2C9D9T7</accession>
<dbReference type="KEGG" id="hdi:HDIA_3408"/>
<dbReference type="AlphaFoldDB" id="A0A2C9D9T7"/>
<dbReference type="OrthoDB" id="9790710at2"/>
<dbReference type="CDD" id="cd03809">
    <property type="entry name" value="GT4_MtfB-like"/>
    <property type="match status" value="1"/>
</dbReference>
<dbReference type="EMBL" id="LT960614">
    <property type="protein sequence ID" value="SON56949.1"/>
    <property type="molecule type" value="Genomic_DNA"/>
</dbReference>
<protein>
    <submittedName>
        <fullName evidence="2">Glycosyltransferase, family</fullName>
    </submittedName>
</protein>
<dbReference type="PANTHER" id="PTHR46401:SF8">
    <property type="entry name" value="BLL6006 PROTEIN"/>
    <property type="match status" value="1"/>
</dbReference>
<evidence type="ECO:0000259" key="1">
    <source>
        <dbReference type="Pfam" id="PF00534"/>
    </source>
</evidence>
<feature type="domain" description="Glycosyl transferase family 1" evidence="1">
    <location>
        <begin position="254"/>
        <end position="414"/>
    </location>
</feature>
<sequence>MMKRPVAYDILRLFLGPLSRTPRGIDRIDGLLARHFLETYEGDCFGVMPTPLGSRIYERDRVLKGLNHLERLWSENRDDDESTKFRHVLKVLNGSKAPKPPRPRRHDSHLARAARELSLIGKTGFSFGRSTVRHLPQGAAYVNIGQIGMAHPFFLRWLEDRPDVRSVMMLHDTIPIDYPELCVPMGVRAHARMIELTARHANGLIVTTEAAHKTIDTALRKSGRHVIDTLRLPLPAPDIFTRPHKPHAALAALPPYFLVCGAVERRKNFGLLFKVWQQLGRKLGNRLPYLVVVGSPQYGSADILQQLREDPVLRRHVIVASGLPTPDLKTLMAHARALLMPSLAEGYGLPIVEALSLGTPVIASNLAVHAEITAEANGAATLLDPHDVEAWVSEIVSRLDQQPDVAHALPQTARQAFKLLTARDYAKRVETFVVDPDAALHAQMRESA</sequence>
<dbReference type="InterPro" id="IPR001296">
    <property type="entry name" value="Glyco_trans_1"/>
</dbReference>
<reference evidence="3" key="1">
    <citation type="submission" date="2017-09" db="EMBL/GenBank/DDBJ databases">
        <title>Genome sequence of Nannocystis excedens DSM 71.</title>
        <authorList>
            <person name="Blom J."/>
        </authorList>
    </citation>
    <scope>NUCLEOTIDE SEQUENCE [LARGE SCALE GENOMIC DNA]</scope>
    <source>
        <strain evidence="3">type strain: E19</strain>
    </source>
</reference>
<dbReference type="RefSeq" id="WP_099557272.1">
    <property type="nucleotide sequence ID" value="NZ_LT960614.1"/>
</dbReference>